<evidence type="ECO:0000256" key="5">
    <source>
        <dbReference type="SAM" id="MobiDB-lite"/>
    </source>
</evidence>
<feature type="transmembrane region" description="Helical" evidence="6">
    <location>
        <begin position="167"/>
        <end position="187"/>
    </location>
</feature>
<organism evidence="7 8">
    <name type="scientific">Linnemannia gamsii</name>
    <dbReference type="NCBI Taxonomy" id="64522"/>
    <lineage>
        <taxon>Eukaryota</taxon>
        <taxon>Fungi</taxon>
        <taxon>Fungi incertae sedis</taxon>
        <taxon>Mucoromycota</taxon>
        <taxon>Mortierellomycotina</taxon>
        <taxon>Mortierellomycetes</taxon>
        <taxon>Mortierellales</taxon>
        <taxon>Mortierellaceae</taxon>
        <taxon>Linnemannia</taxon>
    </lineage>
</organism>
<evidence type="ECO:0000313" key="8">
    <source>
        <dbReference type="Proteomes" id="UP000823405"/>
    </source>
</evidence>
<evidence type="ECO:0000256" key="6">
    <source>
        <dbReference type="SAM" id="Phobius"/>
    </source>
</evidence>
<evidence type="ECO:0000256" key="1">
    <source>
        <dbReference type="ARBA" id="ARBA00004127"/>
    </source>
</evidence>
<feature type="transmembrane region" description="Helical" evidence="6">
    <location>
        <begin position="63"/>
        <end position="84"/>
    </location>
</feature>
<gene>
    <name evidence="7" type="ORF">BGZ97_001991</name>
</gene>
<keyword evidence="2 6" id="KW-0812">Transmembrane</keyword>
<dbReference type="PANTHER" id="PTHR12242">
    <property type="entry name" value="OS02G0130600 PROTEIN-RELATED"/>
    <property type="match status" value="1"/>
</dbReference>
<feature type="transmembrane region" description="Helical" evidence="6">
    <location>
        <begin position="143"/>
        <end position="160"/>
    </location>
</feature>
<protein>
    <recommendedName>
        <fullName evidence="9">FAR-17a/AIG1-like protein</fullName>
    </recommendedName>
</protein>
<keyword evidence="3 6" id="KW-1133">Transmembrane helix</keyword>
<evidence type="ECO:0000256" key="2">
    <source>
        <dbReference type="ARBA" id="ARBA00022692"/>
    </source>
</evidence>
<dbReference type="GO" id="GO:0016020">
    <property type="term" value="C:membrane"/>
    <property type="evidence" value="ECO:0007669"/>
    <property type="project" value="InterPro"/>
</dbReference>
<name>A0A9P6R0A0_9FUNG</name>
<proteinExistence type="predicted"/>
<dbReference type="EMBL" id="JAAAIN010001421">
    <property type="protein sequence ID" value="KAG0303250.1"/>
    <property type="molecule type" value="Genomic_DNA"/>
</dbReference>
<dbReference type="AlphaFoldDB" id="A0A9P6R0A0"/>
<sequence length="298" mass="34071">MSFIVKHLKLDCFEPDRIVTSNLVRPLTLAILRGLVCLYTLIVVVSVWATAESASEYLKFFTNLTYFGLVVYLVCSTIWSINYLRQPTSSRAAWLKSGTPWWGYLHWLLYSTVVTYHFIVPIVYWTMLNTNATLTSFGHWKNYSVHAIDGVFALFELIFNRHFLQPVHSVVVAFVMLMYMCLTFVVRQTKGTWVYPFLDWDQGLICIVYYLGIAVGLFVIYFLLMAVHRLRNRWLAGRCAVVNKDMGLEEAERKVGFGANGGRRVQPEENADGGYHGNQSDLTLEEGGVHGSKGMQTY</sequence>
<dbReference type="Proteomes" id="UP000823405">
    <property type="component" value="Unassembled WGS sequence"/>
</dbReference>
<dbReference type="OrthoDB" id="419711at2759"/>
<feature type="transmembrane region" description="Helical" evidence="6">
    <location>
        <begin position="104"/>
        <end position="123"/>
    </location>
</feature>
<reference evidence="7" key="1">
    <citation type="journal article" date="2020" name="Fungal Divers.">
        <title>Resolving the Mortierellaceae phylogeny through synthesis of multi-gene phylogenetics and phylogenomics.</title>
        <authorList>
            <person name="Vandepol N."/>
            <person name="Liber J."/>
            <person name="Desiro A."/>
            <person name="Na H."/>
            <person name="Kennedy M."/>
            <person name="Barry K."/>
            <person name="Grigoriev I.V."/>
            <person name="Miller A.N."/>
            <person name="O'Donnell K."/>
            <person name="Stajich J.E."/>
            <person name="Bonito G."/>
        </authorList>
    </citation>
    <scope>NUCLEOTIDE SEQUENCE</scope>
    <source>
        <strain evidence="7">NVP60</strain>
    </source>
</reference>
<evidence type="ECO:0000313" key="7">
    <source>
        <dbReference type="EMBL" id="KAG0303250.1"/>
    </source>
</evidence>
<comment type="subcellular location">
    <subcellularLocation>
        <location evidence="1">Endomembrane system</location>
        <topology evidence="1">Multi-pass membrane protein</topology>
    </subcellularLocation>
</comment>
<accession>A0A9P6R0A0</accession>
<evidence type="ECO:0000256" key="4">
    <source>
        <dbReference type="ARBA" id="ARBA00023136"/>
    </source>
</evidence>
<keyword evidence="8" id="KW-1185">Reference proteome</keyword>
<dbReference type="Pfam" id="PF04750">
    <property type="entry name" value="Far-17a_AIG1"/>
    <property type="match status" value="1"/>
</dbReference>
<feature type="region of interest" description="Disordered" evidence="5">
    <location>
        <begin position="259"/>
        <end position="298"/>
    </location>
</feature>
<keyword evidence="4 6" id="KW-0472">Membrane</keyword>
<evidence type="ECO:0000256" key="3">
    <source>
        <dbReference type="ARBA" id="ARBA00022989"/>
    </source>
</evidence>
<comment type="caution">
    <text evidence="7">The sequence shown here is derived from an EMBL/GenBank/DDBJ whole genome shotgun (WGS) entry which is preliminary data.</text>
</comment>
<feature type="transmembrane region" description="Helical" evidence="6">
    <location>
        <begin position="207"/>
        <end position="227"/>
    </location>
</feature>
<dbReference type="PANTHER" id="PTHR12242:SF1">
    <property type="entry name" value="MYND-TYPE DOMAIN-CONTAINING PROTEIN"/>
    <property type="match status" value="1"/>
</dbReference>
<feature type="transmembrane region" description="Helical" evidence="6">
    <location>
        <begin position="27"/>
        <end position="51"/>
    </location>
</feature>
<dbReference type="GO" id="GO:0012505">
    <property type="term" value="C:endomembrane system"/>
    <property type="evidence" value="ECO:0007669"/>
    <property type="project" value="UniProtKB-SubCell"/>
</dbReference>
<dbReference type="InterPro" id="IPR006838">
    <property type="entry name" value="ADTRP_AIG1"/>
</dbReference>
<evidence type="ECO:0008006" key="9">
    <source>
        <dbReference type="Google" id="ProtNLM"/>
    </source>
</evidence>